<dbReference type="RefSeq" id="WP_162316525.1">
    <property type="nucleotide sequence ID" value="NZ_JAHQXF010000001.1"/>
</dbReference>
<evidence type="ECO:0000313" key="7">
    <source>
        <dbReference type="EMBL" id="MBV0923391.1"/>
    </source>
</evidence>
<keyword evidence="2 6" id="KW-0819">tRNA processing</keyword>
<comment type="catalytic activity">
    <reaction evidence="6">
        <text>Endonucleolytic cleavage of RNA, removing 5'-extranucleotides from tRNA precursor.</text>
        <dbReference type="EC" id="3.1.26.5"/>
    </reaction>
</comment>
<dbReference type="EMBL" id="JAHQXF010000001">
    <property type="protein sequence ID" value="MBV0923391.1"/>
    <property type="molecule type" value="Genomic_DNA"/>
</dbReference>
<dbReference type="GO" id="GO:0004526">
    <property type="term" value="F:ribonuclease P activity"/>
    <property type="evidence" value="ECO:0007669"/>
    <property type="project" value="UniProtKB-UniRule"/>
</dbReference>
<dbReference type="InterPro" id="IPR002738">
    <property type="entry name" value="RNase_P_p30"/>
</dbReference>
<evidence type="ECO:0000256" key="1">
    <source>
        <dbReference type="ARBA" id="ARBA00022490"/>
    </source>
</evidence>
<dbReference type="GO" id="GO:0001682">
    <property type="term" value="P:tRNA 5'-leader removal"/>
    <property type="evidence" value="ECO:0007669"/>
    <property type="project" value="UniProtKB-UniRule"/>
</dbReference>
<comment type="caution">
    <text evidence="7">The sequence shown here is derived from an EMBL/GenBank/DDBJ whole genome shotgun (WGS) entry which is preliminary data.</text>
</comment>
<dbReference type="SUPFAM" id="SSF89550">
    <property type="entry name" value="PHP domain-like"/>
    <property type="match status" value="1"/>
</dbReference>
<keyword evidence="3 6" id="KW-0540">Nuclease</keyword>
<dbReference type="GO" id="GO:0005737">
    <property type="term" value="C:cytoplasm"/>
    <property type="evidence" value="ECO:0007669"/>
    <property type="project" value="UniProtKB-SubCell"/>
</dbReference>
<gene>
    <name evidence="6" type="primary">rnp3</name>
    <name evidence="7" type="ORF">KTS45_04190</name>
</gene>
<dbReference type="Gene3D" id="3.20.20.140">
    <property type="entry name" value="Metal-dependent hydrolases"/>
    <property type="match status" value="1"/>
</dbReference>
<comment type="function">
    <text evidence="6">Part of ribonuclease P, a protein complex that generates mature tRNA molecules by cleaving their 5'-ends.</text>
</comment>
<evidence type="ECO:0000256" key="6">
    <source>
        <dbReference type="HAMAP-Rule" id="MF_00756"/>
    </source>
</evidence>
<comment type="subcellular location">
    <subcellularLocation>
        <location evidence="6">Cytoplasm</location>
    </subcellularLocation>
</comment>
<evidence type="ECO:0000256" key="3">
    <source>
        <dbReference type="ARBA" id="ARBA00022722"/>
    </source>
</evidence>
<dbReference type="OrthoDB" id="85765at2157"/>
<dbReference type="GO" id="GO:0030677">
    <property type="term" value="C:ribonuclease P complex"/>
    <property type="evidence" value="ECO:0007669"/>
    <property type="project" value="UniProtKB-UniRule"/>
</dbReference>
<keyword evidence="4 6" id="KW-0255">Endonuclease</keyword>
<accession>A0A8J7Y9X8</accession>
<proteinExistence type="inferred from homology"/>
<evidence type="ECO:0000256" key="4">
    <source>
        <dbReference type="ARBA" id="ARBA00022759"/>
    </source>
</evidence>
<keyword evidence="8" id="KW-1185">Reference proteome</keyword>
<evidence type="ECO:0000313" key="8">
    <source>
        <dbReference type="Proteomes" id="UP000766550"/>
    </source>
</evidence>
<dbReference type="AlphaFoldDB" id="A0A8J7Y9X8"/>
<keyword evidence="5 6" id="KW-0378">Hydrolase</keyword>
<reference evidence="7 8" key="1">
    <citation type="submission" date="2021-06" db="EMBL/GenBank/DDBJ databases">
        <title>New haloarchaea isolates fom saline soil.</title>
        <authorList>
            <person name="Duran-Viseras A."/>
            <person name="Sanchez-Porro C.S."/>
            <person name="Ventosa A."/>
        </authorList>
    </citation>
    <scope>NUCLEOTIDE SEQUENCE [LARGE SCALE GENOMIC DNA]</scope>
    <source>
        <strain evidence="7 8">JCM 183640</strain>
    </source>
</reference>
<evidence type="ECO:0000256" key="5">
    <source>
        <dbReference type="ARBA" id="ARBA00022801"/>
    </source>
</evidence>
<dbReference type="InterPro" id="IPR016195">
    <property type="entry name" value="Pol/histidinol_Pase-like"/>
</dbReference>
<dbReference type="Proteomes" id="UP000766550">
    <property type="component" value="Unassembled WGS sequence"/>
</dbReference>
<dbReference type="InterPro" id="IPR023539">
    <property type="entry name" value="RNase_P_comp-3_arc"/>
</dbReference>
<dbReference type="EC" id="3.1.26.5" evidence="6"/>
<comment type="similarity">
    <text evidence="6">Belongs to the eukaryotic/archaeal RNase P protein component 3 family.</text>
</comment>
<comment type="subunit">
    <text evidence="6">Consists of a catalytic RNA component and at least 4-5 protein subunits.</text>
</comment>
<dbReference type="HAMAP" id="MF_00756">
    <property type="entry name" value="RNase_P_3"/>
    <property type="match status" value="1"/>
</dbReference>
<keyword evidence="1 6" id="KW-0963">Cytoplasm</keyword>
<organism evidence="7 8">
    <name type="scientific">Haloarcula limicola</name>
    <dbReference type="NCBI Taxonomy" id="1429915"/>
    <lineage>
        <taxon>Archaea</taxon>
        <taxon>Methanobacteriati</taxon>
        <taxon>Methanobacteriota</taxon>
        <taxon>Stenosarchaea group</taxon>
        <taxon>Halobacteria</taxon>
        <taxon>Halobacteriales</taxon>
        <taxon>Haloarculaceae</taxon>
        <taxon>Haloarcula</taxon>
    </lineage>
</organism>
<protein>
    <recommendedName>
        <fullName evidence="6">Ribonuclease P protein component 3</fullName>
        <shortName evidence="6">RNase P component 3</shortName>
        <ecNumber evidence="6">3.1.26.5</ecNumber>
    </recommendedName>
    <alternativeName>
        <fullName evidence="6">Rpp30</fullName>
    </alternativeName>
</protein>
<evidence type="ECO:0000256" key="2">
    <source>
        <dbReference type="ARBA" id="ARBA00022694"/>
    </source>
</evidence>
<dbReference type="Pfam" id="PF01876">
    <property type="entry name" value="RNase_P_p30"/>
    <property type="match status" value="1"/>
</dbReference>
<sequence>MYEAVHAHPDGESTVARQALTAAEYGFDGIVVRNHGDEPADYDPEAIAEEYGVDVVDGVEVRADARSQASGLVGNHRSKRTVVAVHGGTRDINRFAVEQPAVDVLAHPMRGDGDFNHVLAKAAAENGVRVEFSLRSILRESGGSRVRALQDLRKLRELVVDADAPYVVSADPRGHLEFRAPRELAALGERIGFDAEQITAGLEEWGSLAERNRRLTDDAFVEPGVRIEELDDS</sequence>
<name>A0A8J7Y9X8_9EURY</name>